<sequence length="530" mass="59850">MDRHYSAGPGGCGLGDSEDPGFVFRIAYVSVARSPSVAENYGTWLYDICTVPNMLDGNFAEGEIVNESAWIGNPDYDSELYERSGHAAGCRVTGEDEMPPALADLGSSGSESDSSDRCDRRYQSAMQFMDGPTMDDALAGDFPPLFAQYPERIRQASHKCAPAPHHIYFTLWLLSCVESRMANTMPRGYLSATEYRFREDQTHAIIRTSAYHRKDFCLSVIWFSPREHQNVRDSIANPFERASQVGMGTLDRLPLELLHDVLLYLDVQSLFFFRQTGIKSRQMVHSLKQYRMVVVHGLNLFCALLRTRLANSVSLFDTYHALCTKACEFCGEFAGFMSLLTWNRCCFKCLQEAPETQVQSLASVRKQFRLTKTEMCRLISFKTLPGIYSMEESLRKSRIAVVSMHQAMSVAGQRPPARAQLQAADWGQKMKLNFMGSCALPFYDRQTGEVEHGISCAGCQLALEKHIIGSRGEDWAFEARNKVYSQAGFLKHFIWCEQAQLLWKSSGDGQHKPCELPEAVRRGGYFNKRE</sequence>
<proteinExistence type="predicted"/>
<dbReference type="Proteomes" id="UP000054481">
    <property type="component" value="Unassembled WGS sequence"/>
</dbReference>
<dbReference type="InterPro" id="IPR036047">
    <property type="entry name" value="F-box-like_dom_sf"/>
</dbReference>
<organism evidence="2 3">
    <name type="scientific">Hirsutella minnesotensis 3608</name>
    <dbReference type="NCBI Taxonomy" id="1043627"/>
    <lineage>
        <taxon>Eukaryota</taxon>
        <taxon>Fungi</taxon>
        <taxon>Dikarya</taxon>
        <taxon>Ascomycota</taxon>
        <taxon>Pezizomycotina</taxon>
        <taxon>Sordariomycetes</taxon>
        <taxon>Hypocreomycetidae</taxon>
        <taxon>Hypocreales</taxon>
        <taxon>Ophiocordycipitaceae</taxon>
        <taxon>Hirsutella</taxon>
    </lineage>
</organism>
<protein>
    <recommendedName>
        <fullName evidence="1">F-box domain-containing protein</fullName>
    </recommendedName>
</protein>
<name>A0A0F8A5Y9_9HYPO</name>
<keyword evidence="3" id="KW-1185">Reference proteome</keyword>
<evidence type="ECO:0000259" key="1">
    <source>
        <dbReference type="PROSITE" id="PS50181"/>
    </source>
</evidence>
<accession>A0A0F8A5Y9</accession>
<dbReference type="AlphaFoldDB" id="A0A0F8A5Y9"/>
<reference evidence="2 3" key="1">
    <citation type="journal article" date="2014" name="Genome Biol. Evol.">
        <title>Comparative genomics and transcriptomics analyses reveal divergent lifestyle features of nematode endoparasitic fungus Hirsutella minnesotensis.</title>
        <authorList>
            <person name="Lai Y."/>
            <person name="Liu K."/>
            <person name="Zhang X."/>
            <person name="Zhang X."/>
            <person name="Li K."/>
            <person name="Wang N."/>
            <person name="Shu C."/>
            <person name="Wu Y."/>
            <person name="Wang C."/>
            <person name="Bushley K.E."/>
            <person name="Xiang M."/>
            <person name="Liu X."/>
        </authorList>
    </citation>
    <scope>NUCLEOTIDE SEQUENCE [LARGE SCALE GENOMIC DNA]</scope>
    <source>
        <strain evidence="2 3">3608</strain>
    </source>
</reference>
<dbReference type="OrthoDB" id="2687876at2759"/>
<evidence type="ECO:0000313" key="2">
    <source>
        <dbReference type="EMBL" id="KJZ76159.1"/>
    </source>
</evidence>
<dbReference type="PROSITE" id="PS50181">
    <property type="entry name" value="FBOX"/>
    <property type="match status" value="1"/>
</dbReference>
<gene>
    <name evidence="2" type="ORF">HIM_04615</name>
</gene>
<dbReference type="EMBL" id="KQ030513">
    <property type="protein sequence ID" value="KJZ76159.1"/>
    <property type="molecule type" value="Genomic_DNA"/>
</dbReference>
<evidence type="ECO:0000313" key="3">
    <source>
        <dbReference type="Proteomes" id="UP000054481"/>
    </source>
</evidence>
<dbReference type="SUPFAM" id="SSF81383">
    <property type="entry name" value="F-box domain"/>
    <property type="match status" value="1"/>
</dbReference>
<feature type="domain" description="F-box" evidence="1">
    <location>
        <begin position="247"/>
        <end position="293"/>
    </location>
</feature>
<dbReference type="InterPro" id="IPR001810">
    <property type="entry name" value="F-box_dom"/>
</dbReference>